<feature type="compositionally biased region" description="Low complexity" evidence="1">
    <location>
        <begin position="336"/>
        <end position="353"/>
    </location>
</feature>
<sequence length="423" mass="47128">MCVAVGSSSRPQSLGCGRSVTSSAATVSIPPPPIRYRESNASRQPSAERPKEKDGVEKDILTPRSKTLSSVGHTHLPTAEAESHIMSKSRNNHRANVHSIVGHMKPTTDGGYGKPLVTPINKKLIRRDEHWFPDLINYHKVDVVTSVLGHIIFWRAARIIAYLYPIYGSNWIVIVTILAFAVLFWTAAKSSLTGNKLRASNTNPNVFPDTKTPTIRSNVASRLRTFPLTRPSASSLPRTKSPQRQYITMSKPQGILTVQTKQNYGQRDMKDPRTQDKRNTKQWKPEINSRACATPPRSANKAQSPTKILSPTRASSPAPKRIPTSEIGHRACSSAPRSPTRSPTPTRLLSSTRASSPAPKRMLPNEPIKKQTMPNNDAACEKEQIRHTLPVRGQKIKENKPSERSFNEELRKQQLNEAKKKFQ</sequence>
<feature type="compositionally biased region" description="Basic and acidic residues" evidence="1">
    <location>
        <begin position="35"/>
        <end position="61"/>
    </location>
</feature>
<evidence type="ECO:0000256" key="1">
    <source>
        <dbReference type="SAM" id="MobiDB-lite"/>
    </source>
</evidence>
<evidence type="ECO:0000313" key="4">
    <source>
        <dbReference type="Proteomes" id="UP000814243"/>
    </source>
</evidence>
<feature type="transmembrane region" description="Helical" evidence="2">
    <location>
        <begin position="170"/>
        <end position="188"/>
    </location>
</feature>
<keyword evidence="2" id="KW-0472">Membrane</keyword>
<dbReference type="Proteomes" id="UP000814243">
    <property type="component" value="Unassembled WGS sequence"/>
</dbReference>
<organism evidence="3 4">
    <name type="scientific">Spodoptera exigua</name>
    <name type="common">Beet armyworm</name>
    <name type="synonym">Noctua fulgens</name>
    <dbReference type="NCBI Taxonomy" id="7107"/>
    <lineage>
        <taxon>Eukaryota</taxon>
        <taxon>Metazoa</taxon>
        <taxon>Ecdysozoa</taxon>
        <taxon>Arthropoda</taxon>
        <taxon>Hexapoda</taxon>
        <taxon>Insecta</taxon>
        <taxon>Pterygota</taxon>
        <taxon>Neoptera</taxon>
        <taxon>Endopterygota</taxon>
        <taxon>Lepidoptera</taxon>
        <taxon>Glossata</taxon>
        <taxon>Ditrysia</taxon>
        <taxon>Noctuoidea</taxon>
        <taxon>Noctuidae</taxon>
        <taxon>Amphipyrinae</taxon>
        <taxon>Spodoptera</taxon>
    </lineage>
</organism>
<feature type="compositionally biased region" description="Polar residues" evidence="1">
    <location>
        <begin position="256"/>
        <end position="265"/>
    </location>
</feature>
<evidence type="ECO:0000256" key="2">
    <source>
        <dbReference type="SAM" id="Phobius"/>
    </source>
</evidence>
<gene>
    <name evidence="3" type="ORF">HF086_016007</name>
</gene>
<feature type="compositionally biased region" description="Basic and acidic residues" evidence="1">
    <location>
        <begin position="395"/>
        <end position="423"/>
    </location>
</feature>
<keyword evidence="2" id="KW-0812">Transmembrane</keyword>
<accession>A0A922MN10</accession>
<dbReference type="EMBL" id="JACEFF010000295">
    <property type="protein sequence ID" value="KAH9640076.1"/>
    <property type="molecule type" value="Genomic_DNA"/>
</dbReference>
<protein>
    <submittedName>
        <fullName evidence="3">Uncharacterized protein</fullName>
    </submittedName>
</protein>
<feature type="compositionally biased region" description="Polar residues" evidence="1">
    <location>
        <begin position="300"/>
        <end position="315"/>
    </location>
</feature>
<feature type="region of interest" description="Disordered" evidence="1">
    <location>
        <begin position="1"/>
        <end position="74"/>
    </location>
</feature>
<feature type="compositionally biased region" description="Basic and acidic residues" evidence="1">
    <location>
        <begin position="267"/>
        <end position="279"/>
    </location>
</feature>
<keyword evidence="2" id="KW-1133">Transmembrane helix</keyword>
<reference evidence="3" key="1">
    <citation type="journal article" date="2021" name="G3 (Bethesda)">
        <title>Genome and transcriptome analysis of the beet armyworm Spodoptera exigua reveals targets for pest control. .</title>
        <authorList>
            <person name="Simon S."/>
            <person name="Breeschoten T."/>
            <person name="Jansen H.J."/>
            <person name="Dirks R.P."/>
            <person name="Schranz M.E."/>
            <person name="Ros V.I.D."/>
        </authorList>
    </citation>
    <scope>NUCLEOTIDE SEQUENCE</scope>
    <source>
        <strain evidence="3">TB_SE_WUR_2020</strain>
    </source>
</reference>
<comment type="caution">
    <text evidence="3">The sequence shown here is derived from an EMBL/GenBank/DDBJ whole genome shotgun (WGS) entry which is preliminary data.</text>
</comment>
<feature type="compositionally biased region" description="Polar residues" evidence="1">
    <location>
        <begin position="1"/>
        <end position="12"/>
    </location>
</feature>
<dbReference type="AlphaFoldDB" id="A0A922MN10"/>
<feature type="region of interest" description="Disordered" evidence="1">
    <location>
        <begin position="256"/>
        <end position="423"/>
    </location>
</feature>
<name>A0A922MN10_SPOEX</name>
<evidence type="ECO:0000313" key="3">
    <source>
        <dbReference type="EMBL" id="KAH9640076.1"/>
    </source>
</evidence>
<proteinExistence type="predicted"/>
<feature type="non-terminal residue" evidence="3">
    <location>
        <position position="1"/>
    </location>
</feature>